<reference evidence="1 2" key="1">
    <citation type="submission" date="2015-09" db="EMBL/GenBank/DDBJ databases">
        <title>A metagenomics-based metabolic model of nitrate-dependent anaerobic oxidation of methane by Methanoperedens-like archaea.</title>
        <authorList>
            <person name="Arshad A."/>
            <person name="Speth D.R."/>
            <person name="De Graaf R.M."/>
            <person name="Op Den Camp H.J."/>
            <person name="Jetten M.S."/>
            <person name="Welte C.U."/>
        </authorList>
    </citation>
    <scope>NUCLEOTIDE SEQUENCE [LARGE SCALE GENOMIC DNA]</scope>
</reference>
<protein>
    <recommendedName>
        <fullName evidence="3">Transcriptional regulator</fullName>
    </recommendedName>
</protein>
<dbReference type="Proteomes" id="UP000050360">
    <property type="component" value="Unassembled WGS sequence"/>
</dbReference>
<evidence type="ECO:0000313" key="2">
    <source>
        <dbReference type="Proteomes" id="UP000050360"/>
    </source>
</evidence>
<proteinExistence type="predicted"/>
<dbReference type="EMBL" id="LKCM01000054">
    <property type="protein sequence ID" value="KPQ44805.1"/>
    <property type="molecule type" value="Genomic_DNA"/>
</dbReference>
<organism evidence="1 2">
    <name type="scientific">Candidatus Methanoperedens nitratireducens</name>
    <dbReference type="NCBI Taxonomy" id="1392998"/>
    <lineage>
        <taxon>Archaea</taxon>
        <taxon>Methanobacteriati</taxon>
        <taxon>Methanobacteriota</taxon>
        <taxon>Stenosarchaea group</taxon>
        <taxon>Methanomicrobia</taxon>
        <taxon>Methanosarcinales</taxon>
        <taxon>ANME-2 cluster</taxon>
        <taxon>Candidatus Methanoperedentaceae</taxon>
        <taxon>Candidatus Methanoperedens</taxon>
    </lineage>
</organism>
<sequence length="100" mass="10914">MFLECNKVISRKSNIERKGDEKLMEELIGYVASNHKASKILAVLDSKGAMDGATIAKTVRIVGAEKTIEELTGKNLIAREGAKFALTDLGKQVSHKLRSV</sequence>
<accession>A0A0P8A944</accession>
<name>A0A0P8A944_9EURY</name>
<dbReference type="AlphaFoldDB" id="A0A0P8A944"/>
<evidence type="ECO:0008006" key="3">
    <source>
        <dbReference type="Google" id="ProtNLM"/>
    </source>
</evidence>
<comment type="caution">
    <text evidence="1">The sequence shown here is derived from an EMBL/GenBank/DDBJ whole genome shotgun (WGS) entry which is preliminary data.</text>
</comment>
<evidence type="ECO:0000313" key="1">
    <source>
        <dbReference type="EMBL" id="KPQ44805.1"/>
    </source>
</evidence>
<gene>
    <name evidence="1" type="ORF">MPEBLZ_00601</name>
</gene>